<evidence type="ECO:0000256" key="1">
    <source>
        <dbReference type="SAM" id="MobiDB-lite"/>
    </source>
</evidence>
<protein>
    <submittedName>
        <fullName evidence="2">Uncharacterized protein</fullName>
    </submittedName>
</protein>
<feature type="region of interest" description="Disordered" evidence="1">
    <location>
        <begin position="1"/>
        <end position="65"/>
    </location>
</feature>
<dbReference type="EMBL" id="JAIFRP010004521">
    <property type="protein sequence ID" value="KAK2574964.1"/>
    <property type="molecule type" value="Genomic_DNA"/>
</dbReference>
<keyword evidence="3" id="KW-1185">Reference proteome</keyword>
<proteinExistence type="predicted"/>
<name>A0AAD9R8B0_9HYME</name>
<reference evidence="2" key="2">
    <citation type="journal article" date="2023" name="Commun. Biol.">
        <title>Intrasexual cuticular hydrocarbon dimorphism in a wasp sheds light on hydrocarbon biosynthesis genes in Hymenoptera.</title>
        <authorList>
            <person name="Moris V.C."/>
            <person name="Podsiadlowski L."/>
            <person name="Martin S."/>
            <person name="Oeyen J.P."/>
            <person name="Donath A."/>
            <person name="Petersen M."/>
            <person name="Wilbrandt J."/>
            <person name="Misof B."/>
            <person name="Liedtke D."/>
            <person name="Thamm M."/>
            <person name="Scheiner R."/>
            <person name="Schmitt T."/>
            <person name="Niehuis O."/>
        </authorList>
    </citation>
    <scope>NUCLEOTIDE SEQUENCE</scope>
    <source>
        <strain evidence="2">GBR_01_08_01A</strain>
    </source>
</reference>
<gene>
    <name evidence="2" type="ORF">KPH14_008727</name>
</gene>
<dbReference type="Proteomes" id="UP001258017">
    <property type="component" value="Unassembled WGS sequence"/>
</dbReference>
<accession>A0AAD9R8B0</accession>
<organism evidence="2 3">
    <name type="scientific">Odynerus spinipes</name>
    <dbReference type="NCBI Taxonomy" id="1348599"/>
    <lineage>
        <taxon>Eukaryota</taxon>
        <taxon>Metazoa</taxon>
        <taxon>Ecdysozoa</taxon>
        <taxon>Arthropoda</taxon>
        <taxon>Hexapoda</taxon>
        <taxon>Insecta</taxon>
        <taxon>Pterygota</taxon>
        <taxon>Neoptera</taxon>
        <taxon>Endopterygota</taxon>
        <taxon>Hymenoptera</taxon>
        <taxon>Apocrita</taxon>
        <taxon>Aculeata</taxon>
        <taxon>Vespoidea</taxon>
        <taxon>Vespidae</taxon>
        <taxon>Eumeninae</taxon>
        <taxon>Odynerus</taxon>
    </lineage>
</organism>
<sequence length="80" mass="8653">MGGVGQVEISEEVYESPGSSVEQAPDAVFKARRVQSMGGSEGREDRSVLDPGGPAGSKANVRNTDRWDADSLDCWKLRDR</sequence>
<reference evidence="2" key="1">
    <citation type="submission" date="2021-08" db="EMBL/GenBank/DDBJ databases">
        <authorList>
            <person name="Misof B."/>
            <person name="Oliver O."/>
            <person name="Podsiadlowski L."/>
            <person name="Donath A."/>
            <person name="Peters R."/>
            <person name="Mayer C."/>
            <person name="Rust J."/>
            <person name="Gunkel S."/>
            <person name="Lesny P."/>
            <person name="Martin S."/>
            <person name="Oeyen J.P."/>
            <person name="Petersen M."/>
            <person name="Panagiotis P."/>
            <person name="Wilbrandt J."/>
            <person name="Tanja T."/>
        </authorList>
    </citation>
    <scope>NUCLEOTIDE SEQUENCE</scope>
    <source>
        <strain evidence="2">GBR_01_08_01A</strain>
        <tissue evidence="2">Thorax + abdomen</tissue>
    </source>
</reference>
<evidence type="ECO:0000313" key="2">
    <source>
        <dbReference type="EMBL" id="KAK2574964.1"/>
    </source>
</evidence>
<dbReference type="AlphaFoldDB" id="A0AAD9R8B0"/>
<comment type="caution">
    <text evidence="2">The sequence shown here is derived from an EMBL/GenBank/DDBJ whole genome shotgun (WGS) entry which is preliminary data.</text>
</comment>
<evidence type="ECO:0000313" key="3">
    <source>
        <dbReference type="Proteomes" id="UP001258017"/>
    </source>
</evidence>